<evidence type="ECO:0000256" key="3">
    <source>
        <dbReference type="ARBA" id="ARBA00023121"/>
    </source>
</evidence>
<organism evidence="5 6">
    <name type="scientific">Halopolyspora algeriensis</name>
    <dbReference type="NCBI Taxonomy" id="1500506"/>
    <lineage>
        <taxon>Bacteria</taxon>
        <taxon>Bacillati</taxon>
        <taxon>Actinomycetota</taxon>
        <taxon>Actinomycetes</taxon>
        <taxon>Actinomycetes incertae sedis</taxon>
        <taxon>Halopolyspora</taxon>
    </lineage>
</organism>
<evidence type="ECO:0000313" key="5">
    <source>
        <dbReference type="EMBL" id="RCW47116.1"/>
    </source>
</evidence>
<dbReference type="InterPro" id="IPR008628">
    <property type="entry name" value="GPP34-like"/>
</dbReference>
<reference evidence="5 6" key="1">
    <citation type="submission" date="2018-07" db="EMBL/GenBank/DDBJ databases">
        <title>Genomic Encyclopedia of Type Strains, Phase III (KMG-III): the genomes of soil and plant-associated and newly described type strains.</title>
        <authorList>
            <person name="Whitman W."/>
        </authorList>
    </citation>
    <scope>NUCLEOTIDE SEQUENCE [LARGE SCALE GENOMIC DNA]</scope>
    <source>
        <strain evidence="5 6">CECT 8575</strain>
    </source>
</reference>
<comment type="caution">
    <text evidence="5">The sequence shown here is derived from an EMBL/GenBank/DDBJ whole genome shotgun (WGS) entry which is preliminary data.</text>
</comment>
<proteinExistence type="predicted"/>
<dbReference type="Pfam" id="PF05719">
    <property type="entry name" value="GPP34"/>
    <property type="match status" value="1"/>
</dbReference>
<sequence>MSEHSHRAVPLPGELVLLLHKPNGSHYAATNPNIATAAAEIGELALRHRVTAERGKWKRVKLHVLDPSSSGTPWADSLLERLVTKSGPQGKPIELSSWLSRQTSAFNEHRRRLTRHGLLTRRKHKFLGVIAHDRHFVDELVRDSLISEIRQVIRVERPIDNRLALLTALVHASNLARPLGFGRDERRMVKSIAKGEHLGGAVEAAIAETGAAIATGAAAAGAGGGGDGGGGDGGGGA</sequence>
<dbReference type="GO" id="GO:0012505">
    <property type="term" value="C:endomembrane system"/>
    <property type="evidence" value="ECO:0007669"/>
    <property type="project" value="UniProtKB-ARBA"/>
</dbReference>
<dbReference type="AlphaFoldDB" id="A0A368VY49"/>
<keyword evidence="2" id="KW-0333">Golgi apparatus</keyword>
<keyword evidence="4" id="KW-0472">Membrane</keyword>
<dbReference type="GO" id="GO:0005737">
    <property type="term" value="C:cytoplasm"/>
    <property type="evidence" value="ECO:0007669"/>
    <property type="project" value="UniProtKB-ARBA"/>
</dbReference>
<keyword evidence="6" id="KW-1185">Reference proteome</keyword>
<evidence type="ECO:0000256" key="1">
    <source>
        <dbReference type="ARBA" id="ARBA00004255"/>
    </source>
</evidence>
<dbReference type="RefSeq" id="WP_158546635.1">
    <property type="nucleotide sequence ID" value="NZ_QPJC01000001.1"/>
</dbReference>
<protein>
    <submittedName>
        <fullName evidence="5">Golgi phosphoprotein 3 GPP34</fullName>
    </submittedName>
</protein>
<dbReference type="Gene3D" id="1.10.3630.10">
    <property type="entry name" value="yeast vps74-n-term truncation variant domain like"/>
    <property type="match status" value="1"/>
</dbReference>
<dbReference type="Proteomes" id="UP000253495">
    <property type="component" value="Unassembled WGS sequence"/>
</dbReference>
<evidence type="ECO:0000313" key="6">
    <source>
        <dbReference type="Proteomes" id="UP000253495"/>
    </source>
</evidence>
<name>A0A368VY49_9ACTN</name>
<dbReference type="InterPro" id="IPR038261">
    <property type="entry name" value="GPP34-like_sf"/>
</dbReference>
<dbReference type="EMBL" id="QPJC01000001">
    <property type="protein sequence ID" value="RCW47116.1"/>
    <property type="molecule type" value="Genomic_DNA"/>
</dbReference>
<keyword evidence="3" id="KW-0446">Lipid-binding</keyword>
<accession>A0A368VY49</accession>
<comment type="subcellular location">
    <subcellularLocation>
        <location evidence="1">Golgi apparatus membrane</location>
        <topology evidence="1">Peripheral membrane protein</topology>
        <orientation evidence="1">Cytoplasmic side</orientation>
    </subcellularLocation>
</comment>
<dbReference type="GO" id="GO:0070273">
    <property type="term" value="F:phosphatidylinositol-4-phosphate binding"/>
    <property type="evidence" value="ECO:0007669"/>
    <property type="project" value="InterPro"/>
</dbReference>
<evidence type="ECO:0000256" key="4">
    <source>
        <dbReference type="ARBA" id="ARBA00023136"/>
    </source>
</evidence>
<gene>
    <name evidence="5" type="ORF">DFQ14_101460</name>
</gene>
<evidence type="ECO:0000256" key="2">
    <source>
        <dbReference type="ARBA" id="ARBA00023034"/>
    </source>
</evidence>